<reference evidence="9" key="1">
    <citation type="submission" date="2024-03" db="EMBL/GenBank/DDBJ databases">
        <title>WGS assembly of Saponaria officinalis var. Norfolk2.</title>
        <authorList>
            <person name="Jenkins J."/>
            <person name="Shu S."/>
            <person name="Grimwood J."/>
            <person name="Barry K."/>
            <person name="Goodstein D."/>
            <person name="Schmutz J."/>
            <person name="Leebens-Mack J."/>
            <person name="Osbourn A."/>
        </authorList>
    </citation>
    <scope>NUCLEOTIDE SEQUENCE [LARGE SCALE GENOMIC DNA]</scope>
    <source>
        <strain evidence="9">JIC</strain>
    </source>
</reference>
<dbReference type="PROSITE" id="PS51767">
    <property type="entry name" value="PEPTIDASE_A1"/>
    <property type="match status" value="1"/>
</dbReference>
<dbReference type="Proteomes" id="UP001443914">
    <property type="component" value="Unassembled WGS sequence"/>
</dbReference>
<dbReference type="InterPro" id="IPR032861">
    <property type="entry name" value="TAXi_N"/>
</dbReference>
<keyword evidence="4" id="KW-0645">Protease</keyword>
<evidence type="ECO:0000259" key="8">
    <source>
        <dbReference type="PROSITE" id="PS51767"/>
    </source>
</evidence>
<dbReference type="GO" id="GO:0004190">
    <property type="term" value="F:aspartic-type endopeptidase activity"/>
    <property type="evidence" value="ECO:0007669"/>
    <property type="project" value="UniProtKB-KW"/>
</dbReference>
<dbReference type="Pfam" id="PF14541">
    <property type="entry name" value="TAXi_C"/>
    <property type="match status" value="1"/>
</dbReference>
<keyword evidence="7" id="KW-0325">Glycoprotein</keyword>
<dbReference type="Gene3D" id="2.40.70.10">
    <property type="entry name" value="Acid Proteases"/>
    <property type="match status" value="2"/>
</dbReference>
<proteinExistence type="inferred from homology"/>
<dbReference type="PROSITE" id="PS00141">
    <property type="entry name" value="ASP_PROTEASE"/>
    <property type="match status" value="1"/>
</dbReference>
<evidence type="ECO:0000313" key="10">
    <source>
        <dbReference type="Proteomes" id="UP001443914"/>
    </source>
</evidence>
<comment type="caution">
    <text evidence="9">The sequence shown here is derived from an EMBL/GenBank/DDBJ whole genome shotgun (WGS) entry which is preliminary data.</text>
</comment>
<gene>
    <name evidence="9" type="ORF">RND81_08G003800</name>
</gene>
<dbReference type="InterPro" id="IPR001969">
    <property type="entry name" value="Aspartic_peptidase_AS"/>
</dbReference>
<dbReference type="InterPro" id="IPR033121">
    <property type="entry name" value="PEPTIDASE_A1"/>
</dbReference>
<comment type="similarity">
    <text evidence="2">Belongs to the peptidase A1 family.</text>
</comment>
<dbReference type="Pfam" id="PF14543">
    <property type="entry name" value="TAXi_N"/>
    <property type="match status" value="1"/>
</dbReference>
<keyword evidence="5" id="KW-0064">Aspartyl protease</keyword>
<evidence type="ECO:0000256" key="3">
    <source>
        <dbReference type="ARBA" id="ARBA00022525"/>
    </source>
</evidence>
<dbReference type="GO" id="GO:0006508">
    <property type="term" value="P:proteolysis"/>
    <property type="evidence" value="ECO:0007669"/>
    <property type="project" value="UniProtKB-KW"/>
</dbReference>
<dbReference type="PANTHER" id="PTHR47967">
    <property type="entry name" value="OS07G0603500 PROTEIN-RELATED"/>
    <property type="match status" value="1"/>
</dbReference>
<accession>A0AAW1J1V5</accession>
<dbReference type="InterPro" id="IPR021109">
    <property type="entry name" value="Peptidase_aspartic_dom_sf"/>
</dbReference>
<dbReference type="EMBL" id="JBDFQZ010000008">
    <property type="protein sequence ID" value="KAK9696892.1"/>
    <property type="molecule type" value="Genomic_DNA"/>
</dbReference>
<dbReference type="FunFam" id="2.40.70.10:FF:000050">
    <property type="entry name" value="Aspartic proteinase CDR1"/>
    <property type="match status" value="1"/>
</dbReference>
<dbReference type="GO" id="GO:0005576">
    <property type="term" value="C:extracellular region"/>
    <property type="evidence" value="ECO:0007669"/>
    <property type="project" value="UniProtKB-SubCell"/>
</dbReference>
<evidence type="ECO:0000313" key="9">
    <source>
        <dbReference type="EMBL" id="KAK9696892.1"/>
    </source>
</evidence>
<dbReference type="SUPFAM" id="SSF50630">
    <property type="entry name" value="Acid proteases"/>
    <property type="match status" value="1"/>
</dbReference>
<organism evidence="9 10">
    <name type="scientific">Saponaria officinalis</name>
    <name type="common">Common soapwort</name>
    <name type="synonym">Lychnis saponaria</name>
    <dbReference type="NCBI Taxonomy" id="3572"/>
    <lineage>
        <taxon>Eukaryota</taxon>
        <taxon>Viridiplantae</taxon>
        <taxon>Streptophyta</taxon>
        <taxon>Embryophyta</taxon>
        <taxon>Tracheophyta</taxon>
        <taxon>Spermatophyta</taxon>
        <taxon>Magnoliopsida</taxon>
        <taxon>eudicotyledons</taxon>
        <taxon>Gunneridae</taxon>
        <taxon>Pentapetalae</taxon>
        <taxon>Caryophyllales</taxon>
        <taxon>Caryophyllaceae</taxon>
        <taxon>Caryophylleae</taxon>
        <taxon>Saponaria</taxon>
    </lineage>
</organism>
<keyword evidence="10" id="KW-1185">Reference proteome</keyword>
<evidence type="ECO:0000256" key="2">
    <source>
        <dbReference type="ARBA" id="ARBA00007447"/>
    </source>
</evidence>
<name>A0AAW1J1V5_SAPOF</name>
<evidence type="ECO:0000256" key="1">
    <source>
        <dbReference type="ARBA" id="ARBA00004613"/>
    </source>
</evidence>
<evidence type="ECO:0000256" key="5">
    <source>
        <dbReference type="ARBA" id="ARBA00022750"/>
    </source>
</evidence>
<dbReference type="CDD" id="cd05476">
    <property type="entry name" value="pepsin_A_like_plant"/>
    <property type="match status" value="1"/>
</dbReference>
<dbReference type="AlphaFoldDB" id="A0AAW1J1V5"/>
<dbReference type="PANTHER" id="PTHR47967:SF128">
    <property type="entry name" value="ASPARTIC PROTEINASE CDR1-LIKE"/>
    <property type="match status" value="1"/>
</dbReference>
<evidence type="ECO:0000256" key="6">
    <source>
        <dbReference type="ARBA" id="ARBA00022801"/>
    </source>
</evidence>
<evidence type="ECO:0000256" key="4">
    <source>
        <dbReference type="ARBA" id="ARBA00022670"/>
    </source>
</evidence>
<dbReference type="InterPro" id="IPR032799">
    <property type="entry name" value="TAXi_C"/>
</dbReference>
<dbReference type="InterPro" id="IPR051708">
    <property type="entry name" value="Plant_Aspart_Prot_A1"/>
</dbReference>
<keyword evidence="3" id="KW-0964">Secreted</keyword>
<dbReference type="InterPro" id="IPR034161">
    <property type="entry name" value="Pepsin-like_plant"/>
</dbReference>
<evidence type="ECO:0000256" key="7">
    <source>
        <dbReference type="ARBA" id="ARBA00023180"/>
    </source>
</evidence>
<feature type="domain" description="Peptidase A1" evidence="8">
    <location>
        <begin position="29"/>
        <end position="350"/>
    </location>
</feature>
<keyword evidence="6" id="KW-0378">Hydrolase</keyword>
<comment type="subcellular location">
    <subcellularLocation>
        <location evidence="1">Secreted</location>
    </subcellularLocation>
</comment>
<sequence>MSRVDRFKTSFGLSPKDVQTQVKVSDAEYVMKLSLGTPPVPQFCIADTGSDLIWLQCQPCLQCYTQTLPIFDPRKSSTYKTRSCDSEACQALYSGQSSCSSNNVCNYLYQYGDKSHTSGDIAAETITFNSRKTSKGHTSGLVGLGGGPLSLVSQLSPLINGKFSYCLIPSFEEGNYTSTINFGTRGRVSGPGVISTPLVRNDPNTFYFLTLKAITFGKSKIPFSRNPFTNQTNQGNIIIDSGSTLTYLPSDFFDDLYTTIKDVIHGEEVEDPTGYLKLCYNGGVDDLNIPNMIAHFDGGDVTWKSSNTFIQVSDGVTCLAIVPGGAFIGNIAQSNFLIGYDLIEGKVSFKPMDCTKY</sequence>
<protein>
    <recommendedName>
        <fullName evidence="8">Peptidase A1 domain-containing protein</fullName>
    </recommendedName>
</protein>